<dbReference type="Pfam" id="PF02538">
    <property type="entry name" value="Hydantoinase_B"/>
    <property type="match status" value="1"/>
</dbReference>
<keyword evidence="3" id="KW-1185">Reference proteome</keyword>
<evidence type="ECO:0000259" key="1">
    <source>
        <dbReference type="Pfam" id="PF02538"/>
    </source>
</evidence>
<dbReference type="InterPro" id="IPR045079">
    <property type="entry name" value="Oxoprolinase-like"/>
</dbReference>
<evidence type="ECO:0000313" key="3">
    <source>
        <dbReference type="Proteomes" id="UP000071859"/>
    </source>
</evidence>
<evidence type="ECO:0000313" key="2">
    <source>
        <dbReference type="EMBL" id="SAL01936.1"/>
    </source>
</evidence>
<dbReference type="PANTHER" id="PTHR11365:SF23">
    <property type="entry name" value="HYPOTHETICAL 5-OXOPROLINASE (EUROFUNG)-RELATED"/>
    <property type="match status" value="1"/>
</dbReference>
<dbReference type="PANTHER" id="PTHR11365">
    <property type="entry name" value="5-OXOPROLINASE RELATED"/>
    <property type="match status" value="1"/>
</dbReference>
<comment type="caution">
    <text evidence="2">The sequence shown here is derived from an EMBL/GenBank/DDBJ whole genome shotgun (WGS) entry which is preliminary data.</text>
</comment>
<dbReference type="AlphaFoldDB" id="A0A158E680"/>
<dbReference type="InterPro" id="IPR003692">
    <property type="entry name" value="Hydantoinase_B"/>
</dbReference>
<proteinExistence type="predicted"/>
<organism evidence="2 3">
    <name type="scientific">Caballeronia calidae</name>
    <dbReference type="NCBI Taxonomy" id="1777139"/>
    <lineage>
        <taxon>Bacteria</taxon>
        <taxon>Pseudomonadati</taxon>
        <taxon>Pseudomonadota</taxon>
        <taxon>Betaproteobacteria</taxon>
        <taxon>Burkholderiales</taxon>
        <taxon>Burkholderiaceae</taxon>
        <taxon>Caballeronia</taxon>
    </lineage>
</organism>
<name>A0A158E680_9BURK</name>
<dbReference type="GO" id="GO:0017168">
    <property type="term" value="F:5-oxoprolinase (ATP-hydrolyzing) activity"/>
    <property type="evidence" value="ECO:0007669"/>
    <property type="project" value="TreeGrafter"/>
</dbReference>
<dbReference type="GO" id="GO:0006749">
    <property type="term" value="P:glutathione metabolic process"/>
    <property type="evidence" value="ECO:0007669"/>
    <property type="project" value="TreeGrafter"/>
</dbReference>
<gene>
    <name evidence="2" type="ORF">AWB78_06238</name>
</gene>
<dbReference type="GO" id="GO:0005829">
    <property type="term" value="C:cytosol"/>
    <property type="evidence" value="ECO:0007669"/>
    <property type="project" value="TreeGrafter"/>
</dbReference>
<dbReference type="EMBL" id="FCOX02000047">
    <property type="protein sequence ID" value="SAL01936.1"/>
    <property type="molecule type" value="Genomic_DNA"/>
</dbReference>
<dbReference type="Proteomes" id="UP000071859">
    <property type="component" value="Unassembled WGS sequence"/>
</dbReference>
<feature type="domain" description="Hydantoinase B/oxoprolinase" evidence="1">
    <location>
        <begin position="21"/>
        <end position="554"/>
    </location>
</feature>
<reference evidence="2" key="1">
    <citation type="submission" date="2016-01" db="EMBL/GenBank/DDBJ databases">
        <authorList>
            <person name="Peeters C."/>
        </authorList>
    </citation>
    <scope>NUCLEOTIDE SEQUENCE</scope>
    <source>
        <strain evidence="2">LMG 29321</strain>
    </source>
</reference>
<sequence length="601" mass="64431">MSRASILTSTSSSNWQPEFMDIVTYEIIRSSLFAVAREMKIAMMRTAGSPLMHASGDSSAAIFDADMQLIAQGNDIPTMLGSAVISTRVSVEAVGRENLRPGDVIISNDAYVGGGNHQPDVQFTRPVFADGKIVAFVMTRGHWTDIGGQSPGSYTVTTWDVFAEGIRIPPVFLYRNDEPVQDMLNLLTKNSRNAHELRLDIQAQYAGTFVGDRRIGELVAKYGADALAEVMSQSLDHSEKLIRAEIARIPDGVYEAEEYLDPIEAPGWKQERPLLKVKITKAGDHITFDYTGTGAQVRGGINCPLSVTCNSTWFTVKALTDPGIPINQGCYRPVTIIAPEGSVLNCRYPASVVSGNTETSPRVIDLLLKALAPAVPERITGQSNCASCAGIFSGRDTDAARIARTGQEFVTMHDVHAGGMGARAQNDGVSGVRVYVGNAGSQSIEMIETTSPLVVEEWSLVTDSGGAGRRRGGLTSRRVYRVEYDEATFTVSGERGRSAPEGHFGGLPGTRFHCIVQRADGSEHRVAAKGGQTVVYRGDRVMVQPAGSGGYGDPREREHDRVAADIADGYISADAAARLYGEHGNAGARESADASLAVAAE</sequence>
<accession>A0A158E680</accession>
<protein>
    <submittedName>
        <fullName evidence="2">5-oxoprolinase (ATP-hydrolyzing)</fullName>
    </submittedName>
</protein>